<dbReference type="PANTHER" id="PTHR41294">
    <property type="entry name" value="CADMIUM-INDUCED PROTEIN CADI"/>
    <property type="match status" value="1"/>
</dbReference>
<dbReference type="InterPro" id="IPR037523">
    <property type="entry name" value="VOC_core"/>
</dbReference>
<dbReference type="Gene3D" id="3.10.180.10">
    <property type="entry name" value="2,3-Dihydroxybiphenyl 1,2-Dioxygenase, domain 1"/>
    <property type="match status" value="1"/>
</dbReference>
<accession>A0A932A6H2</accession>
<comment type="caution">
    <text evidence="2">The sequence shown here is derived from an EMBL/GenBank/DDBJ whole genome shotgun (WGS) entry which is preliminary data.</text>
</comment>
<dbReference type="Proteomes" id="UP000779809">
    <property type="component" value="Unassembled WGS sequence"/>
</dbReference>
<dbReference type="SUPFAM" id="SSF54593">
    <property type="entry name" value="Glyoxalase/Bleomycin resistance protein/Dihydroxybiphenyl dioxygenase"/>
    <property type="match status" value="1"/>
</dbReference>
<sequence>MNTTNPKFHLSLDVKSIEDSVRFYSTLFGSEPTKVKPGYAKFDLEQPAVNLTLQENAPCCITGVSHMGVRVDSTLKLSEAKQRLQAAGLLTFAETNTTCCYAVQDKIWVTDPTGYRWEVYVFKGDSDAVADHAHEEAVAAGAPCSSTECAPEEASRPAPLMERRSEAPCCSAQAKLNAGAAKRSEAPQPCCAK</sequence>
<dbReference type="AlphaFoldDB" id="A0A932A6H2"/>
<organism evidence="2 3">
    <name type="scientific">Candidatus Korobacter versatilis</name>
    <dbReference type="NCBI Taxonomy" id="658062"/>
    <lineage>
        <taxon>Bacteria</taxon>
        <taxon>Pseudomonadati</taxon>
        <taxon>Acidobacteriota</taxon>
        <taxon>Terriglobia</taxon>
        <taxon>Terriglobales</taxon>
        <taxon>Candidatus Korobacteraceae</taxon>
        <taxon>Candidatus Korobacter</taxon>
    </lineage>
</organism>
<evidence type="ECO:0000259" key="1">
    <source>
        <dbReference type="PROSITE" id="PS51819"/>
    </source>
</evidence>
<dbReference type="InterPro" id="IPR029068">
    <property type="entry name" value="Glyas_Bleomycin-R_OHBP_Dase"/>
</dbReference>
<dbReference type="PROSITE" id="PS51819">
    <property type="entry name" value="VOC"/>
    <property type="match status" value="1"/>
</dbReference>
<feature type="domain" description="VOC" evidence="1">
    <location>
        <begin position="6"/>
        <end position="122"/>
    </location>
</feature>
<evidence type="ECO:0000313" key="2">
    <source>
        <dbReference type="EMBL" id="MBI2677591.1"/>
    </source>
</evidence>
<dbReference type="InterPro" id="IPR049789">
    <property type="entry name" value="ArsI/CadI-like"/>
</dbReference>
<reference evidence="2" key="1">
    <citation type="submission" date="2020-07" db="EMBL/GenBank/DDBJ databases">
        <title>Huge and variable diversity of episymbiotic CPR bacteria and DPANN archaea in groundwater ecosystems.</title>
        <authorList>
            <person name="He C.Y."/>
            <person name="Keren R."/>
            <person name="Whittaker M."/>
            <person name="Farag I.F."/>
            <person name="Doudna J."/>
            <person name="Cate J.H.D."/>
            <person name="Banfield J.F."/>
        </authorList>
    </citation>
    <scope>NUCLEOTIDE SEQUENCE</scope>
    <source>
        <strain evidence="2">NC_groundwater_580_Pr5_B-0.1um_64_19</strain>
    </source>
</reference>
<protein>
    <submittedName>
        <fullName evidence="2">VOC family protein</fullName>
    </submittedName>
</protein>
<dbReference type="NCBIfam" id="NF041414">
    <property type="entry name" value="ArsI_CadI_VOC"/>
    <property type="match status" value="1"/>
</dbReference>
<dbReference type="InterPro" id="IPR052393">
    <property type="entry name" value="Cadmium-induced_rsp"/>
</dbReference>
<dbReference type="GO" id="GO:0046686">
    <property type="term" value="P:response to cadmium ion"/>
    <property type="evidence" value="ECO:0007669"/>
    <property type="project" value="TreeGrafter"/>
</dbReference>
<dbReference type="InterPro" id="IPR004360">
    <property type="entry name" value="Glyas_Fos-R_dOase_dom"/>
</dbReference>
<gene>
    <name evidence="2" type="ORF">HYX28_02285</name>
</gene>
<proteinExistence type="predicted"/>
<evidence type="ECO:0000313" key="3">
    <source>
        <dbReference type="Proteomes" id="UP000779809"/>
    </source>
</evidence>
<dbReference type="EMBL" id="JACPNR010000004">
    <property type="protein sequence ID" value="MBI2677591.1"/>
    <property type="molecule type" value="Genomic_DNA"/>
</dbReference>
<dbReference type="Pfam" id="PF00903">
    <property type="entry name" value="Glyoxalase"/>
    <property type="match status" value="1"/>
</dbReference>
<dbReference type="PANTHER" id="PTHR41294:SF1">
    <property type="entry name" value="CADMIUM-INDUCED PROTEIN CADI"/>
    <property type="match status" value="1"/>
</dbReference>
<name>A0A932A6H2_9BACT</name>